<dbReference type="PROSITE" id="PS50112">
    <property type="entry name" value="PAS"/>
    <property type="match status" value="1"/>
</dbReference>
<dbReference type="AlphaFoldDB" id="A0A9W8H594"/>
<dbReference type="Proteomes" id="UP001140217">
    <property type="component" value="Unassembled WGS sequence"/>
</dbReference>
<comment type="caution">
    <text evidence="2">The sequence shown here is derived from an EMBL/GenBank/DDBJ whole genome shotgun (WGS) entry which is preliminary data.</text>
</comment>
<accession>A0A9W8H594</accession>
<gene>
    <name evidence="2" type="ORF">H4R18_004303</name>
</gene>
<name>A0A9W8H594_9FUNG</name>
<sequence length="360" mass="38169">MALGGPEPDGERRPTYIGIHTRDASSQILYISSGVRQALGFTPAELISVEAASLIADTNNDYMLMYEDDASSAAPVAMSEDDGADDANAYLINLNVKTGDGGSVLQRAVTFKCDNCIIVIATVFPEAPFYNRSEFEAQMLDGPKRQMNVTRERGALASPQRRRALAAARGSTFCARGRPAKAAFVLEDPAVASGEAAQSGSRIAGPLVTFVTGSVSHVVEADPDDVVGAPFMKLVAPEDLAHVGRYFDVLAASTGVQFERFALLQRPQLISGDVAVADGDNPRVVVECLGAAVDDGVVIMLRKLRTMPPLTRNSLGRYVRAKVHEIDDDDDGGGGGYLSLAEIISSDPETSDAAGWSQLC</sequence>
<evidence type="ECO:0000313" key="3">
    <source>
        <dbReference type="Proteomes" id="UP001140217"/>
    </source>
</evidence>
<evidence type="ECO:0000259" key="1">
    <source>
        <dbReference type="PROSITE" id="PS50112"/>
    </source>
</evidence>
<organism evidence="2 3">
    <name type="scientific">Coemansia javaensis</name>
    <dbReference type="NCBI Taxonomy" id="2761396"/>
    <lineage>
        <taxon>Eukaryota</taxon>
        <taxon>Fungi</taxon>
        <taxon>Fungi incertae sedis</taxon>
        <taxon>Zoopagomycota</taxon>
        <taxon>Kickxellomycotina</taxon>
        <taxon>Kickxellomycetes</taxon>
        <taxon>Kickxellales</taxon>
        <taxon>Kickxellaceae</taxon>
        <taxon>Coemansia</taxon>
    </lineage>
</organism>
<proteinExistence type="predicted"/>
<feature type="domain" description="PAS" evidence="1">
    <location>
        <begin position="23"/>
        <end position="48"/>
    </location>
</feature>
<protein>
    <recommendedName>
        <fullName evidence="1">PAS domain-containing protein</fullName>
    </recommendedName>
</protein>
<dbReference type="OrthoDB" id="411251at2759"/>
<dbReference type="InterPro" id="IPR000014">
    <property type="entry name" value="PAS"/>
</dbReference>
<reference evidence="2" key="1">
    <citation type="submission" date="2022-07" db="EMBL/GenBank/DDBJ databases">
        <title>Phylogenomic reconstructions and comparative analyses of Kickxellomycotina fungi.</title>
        <authorList>
            <person name="Reynolds N.K."/>
            <person name="Stajich J.E."/>
            <person name="Barry K."/>
            <person name="Grigoriev I.V."/>
            <person name="Crous P."/>
            <person name="Smith M.E."/>
        </authorList>
    </citation>
    <scope>NUCLEOTIDE SEQUENCE</scope>
    <source>
        <strain evidence="2">NBRC 105414</strain>
    </source>
</reference>
<keyword evidence="3" id="KW-1185">Reference proteome</keyword>
<dbReference type="EMBL" id="JANBUL010000202">
    <property type="protein sequence ID" value="KAJ2778941.1"/>
    <property type="molecule type" value="Genomic_DNA"/>
</dbReference>
<evidence type="ECO:0000313" key="2">
    <source>
        <dbReference type="EMBL" id="KAJ2778941.1"/>
    </source>
</evidence>